<dbReference type="EMBL" id="BAHC01000028">
    <property type="protein sequence ID" value="GAB88568.1"/>
    <property type="molecule type" value="Genomic_DNA"/>
</dbReference>
<dbReference type="Proteomes" id="UP000008363">
    <property type="component" value="Unassembled WGS sequence"/>
</dbReference>
<protein>
    <submittedName>
        <fullName evidence="1">Uncharacterized protein</fullName>
    </submittedName>
</protein>
<gene>
    <name evidence="1" type="ORF">GORHZ_028_00320</name>
</gene>
<reference evidence="1 2" key="1">
    <citation type="submission" date="2012-08" db="EMBL/GenBank/DDBJ databases">
        <title>Whole genome shotgun sequence of Gordonia rhizosphera NBRC 16068.</title>
        <authorList>
            <person name="Takarada H."/>
            <person name="Isaki S."/>
            <person name="Hosoyama A."/>
            <person name="Tsuchikane K."/>
            <person name="Katsumata H."/>
            <person name="Baba S."/>
            <person name="Ohji S."/>
            <person name="Yamazaki S."/>
            <person name="Fujita N."/>
        </authorList>
    </citation>
    <scope>NUCLEOTIDE SEQUENCE [LARGE SCALE GENOMIC DNA]</scope>
    <source>
        <strain evidence="1 2">NBRC 16068</strain>
    </source>
</reference>
<organism evidence="1 2">
    <name type="scientific">Gordonia rhizosphera NBRC 16068</name>
    <dbReference type="NCBI Taxonomy" id="1108045"/>
    <lineage>
        <taxon>Bacteria</taxon>
        <taxon>Bacillati</taxon>
        <taxon>Actinomycetota</taxon>
        <taxon>Actinomycetes</taxon>
        <taxon>Mycobacteriales</taxon>
        <taxon>Gordoniaceae</taxon>
        <taxon>Gordonia</taxon>
    </lineage>
</organism>
<accession>K6UYM6</accession>
<name>K6UYM6_9ACTN</name>
<dbReference type="AlphaFoldDB" id="K6UYM6"/>
<dbReference type="STRING" id="1108045.GORHZ_028_00320"/>
<sequence length="52" mass="5545">MGPAEAGQTVGDCVVARLGSSAQRLCAHIVGYLRVNRAVGHRNVTFASVHRR</sequence>
<proteinExistence type="predicted"/>
<evidence type="ECO:0000313" key="2">
    <source>
        <dbReference type="Proteomes" id="UP000008363"/>
    </source>
</evidence>
<keyword evidence="2" id="KW-1185">Reference proteome</keyword>
<comment type="caution">
    <text evidence="1">The sequence shown here is derived from an EMBL/GenBank/DDBJ whole genome shotgun (WGS) entry which is preliminary data.</text>
</comment>
<evidence type="ECO:0000313" key="1">
    <source>
        <dbReference type="EMBL" id="GAB88568.1"/>
    </source>
</evidence>